<comment type="caution">
    <text evidence="1">The sequence shown here is derived from an EMBL/GenBank/DDBJ whole genome shotgun (WGS) entry which is preliminary data.</text>
</comment>
<protein>
    <submittedName>
        <fullName evidence="1">Uncharacterized protein</fullName>
    </submittedName>
</protein>
<evidence type="ECO:0000313" key="2">
    <source>
        <dbReference type="Proteomes" id="UP001239111"/>
    </source>
</evidence>
<gene>
    <name evidence="1" type="ORF">QAD02_015562</name>
</gene>
<dbReference type="EMBL" id="CM056742">
    <property type="protein sequence ID" value="KAJ8679775.1"/>
    <property type="molecule type" value="Genomic_DNA"/>
</dbReference>
<organism evidence="1 2">
    <name type="scientific">Eretmocerus hayati</name>
    <dbReference type="NCBI Taxonomy" id="131215"/>
    <lineage>
        <taxon>Eukaryota</taxon>
        <taxon>Metazoa</taxon>
        <taxon>Ecdysozoa</taxon>
        <taxon>Arthropoda</taxon>
        <taxon>Hexapoda</taxon>
        <taxon>Insecta</taxon>
        <taxon>Pterygota</taxon>
        <taxon>Neoptera</taxon>
        <taxon>Endopterygota</taxon>
        <taxon>Hymenoptera</taxon>
        <taxon>Apocrita</taxon>
        <taxon>Proctotrupomorpha</taxon>
        <taxon>Chalcidoidea</taxon>
        <taxon>Aphelinidae</taxon>
        <taxon>Aphelininae</taxon>
        <taxon>Eretmocerus</taxon>
    </lineage>
</organism>
<evidence type="ECO:0000313" key="1">
    <source>
        <dbReference type="EMBL" id="KAJ8679775.1"/>
    </source>
</evidence>
<accession>A0ACC2P8N8</accession>
<dbReference type="Proteomes" id="UP001239111">
    <property type="component" value="Chromosome 2"/>
</dbReference>
<proteinExistence type="predicted"/>
<reference evidence="1" key="1">
    <citation type="submission" date="2023-04" db="EMBL/GenBank/DDBJ databases">
        <title>A chromosome-level genome assembly of the parasitoid wasp Eretmocerus hayati.</title>
        <authorList>
            <person name="Zhong Y."/>
            <person name="Liu S."/>
            <person name="Liu Y."/>
        </authorList>
    </citation>
    <scope>NUCLEOTIDE SEQUENCE</scope>
    <source>
        <strain evidence="1">ZJU_SS_LIU_2023</strain>
    </source>
</reference>
<keyword evidence="2" id="KW-1185">Reference proteome</keyword>
<sequence>MGGGDLNLKKSWHPSTMKNMERVWKAEQQDHQEKKRIAELQKEIAVERDKEEMKAFAMEHGAIERKDDKKLDWMYKGPHENVNREDYLLGRPIDKQFEQIVKSEKASQGADTAKNHVEHECIPPSLRFFSGNDQVDLARKLQEDPLYAIKKKEMETRSQLLKNPVKMKQLKQMVAQNDCSDSESDSSSSDESPKRKTKTFKGGDEKTHKQSEIDHNSKNSGWDKSWEEYSGKKKKHCEREDEYRHSKSEAKNRSPENHHDKRSKKRREHQRRTSKSQNHYNEHKEKKSRSRTGHSEHSRERSEEEEEIQKHHRKSHRSEGQSQQRREEKRKNRKRENSETRNTSMEEEEGRQPHQSRNFGLMKADGSKISPPRKRSLSRENCRVKTEPVKKEPKWVPPKKHKLSDEEKERRRKEMMMDASHRDEERRKNVKRYEEEEKRESMKEKSFDKSFLQKHLAMAANTETLTSRIKSNINNIQRTNRSMDSNFAKR</sequence>
<name>A0ACC2P8N8_9HYME</name>